<gene>
    <name evidence="1" type="ORF">DB30_02277</name>
</gene>
<name>A0A0C2CVN0_9BACT</name>
<dbReference type="AlphaFoldDB" id="A0A0C2CVN0"/>
<protein>
    <submittedName>
        <fullName evidence="1">Uncharacterized protein</fullName>
    </submittedName>
</protein>
<dbReference type="Proteomes" id="UP000031599">
    <property type="component" value="Unassembled WGS sequence"/>
</dbReference>
<sequence length="56" mass="6406">MLRRVLVDILELRGFTVTADHRARIQSCDSLETLEGWYTKARNLPTNASVELLFDA</sequence>
<evidence type="ECO:0000313" key="2">
    <source>
        <dbReference type="Proteomes" id="UP000031599"/>
    </source>
</evidence>
<proteinExistence type="predicted"/>
<reference evidence="1 2" key="1">
    <citation type="submission" date="2014-12" db="EMBL/GenBank/DDBJ databases">
        <title>Genome assembly of Enhygromyxa salina DSM 15201.</title>
        <authorList>
            <person name="Sharma G."/>
            <person name="Subramanian S."/>
        </authorList>
    </citation>
    <scope>NUCLEOTIDE SEQUENCE [LARGE SCALE GENOMIC DNA]</scope>
    <source>
        <strain evidence="1 2">DSM 15201</strain>
    </source>
</reference>
<accession>A0A0C2CVN0</accession>
<organism evidence="1 2">
    <name type="scientific">Enhygromyxa salina</name>
    <dbReference type="NCBI Taxonomy" id="215803"/>
    <lineage>
        <taxon>Bacteria</taxon>
        <taxon>Pseudomonadati</taxon>
        <taxon>Myxococcota</taxon>
        <taxon>Polyangia</taxon>
        <taxon>Nannocystales</taxon>
        <taxon>Nannocystaceae</taxon>
        <taxon>Enhygromyxa</taxon>
    </lineage>
</organism>
<dbReference type="EMBL" id="JMCC02000163">
    <property type="protein sequence ID" value="KIG11942.1"/>
    <property type="molecule type" value="Genomic_DNA"/>
</dbReference>
<comment type="caution">
    <text evidence="1">The sequence shown here is derived from an EMBL/GenBank/DDBJ whole genome shotgun (WGS) entry which is preliminary data.</text>
</comment>
<evidence type="ECO:0000313" key="1">
    <source>
        <dbReference type="EMBL" id="KIG11942.1"/>
    </source>
</evidence>